<keyword evidence="13" id="KW-1133">Transmembrane helix</keyword>
<evidence type="ECO:0000256" key="10">
    <source>
        <dbReference type="ARBA" id="ARBA00023012"/>
    </source>
</evidence>
<evidence type="ECO:0000256" key="2">
    <source>
        <dbReference type="ARBA" id="ARBA00004651"/>
    </source>
</evidence>
<dbReference type="InterPro" id="IPR050640">
    <property type="entry name" value="Bact_2-comp_sensor_kinase"/>
</dbReference>
<keyword evidence="13" id="KW-0812">Transmembrane</keyword>
<evidence type="ECO:0000256" key="8">
    <source>
        <dbReference type="ARBA" id="ARBA00022777"/>
    </source>
</evidence>
<keyword evidence="5" id="KW-0597">Phosphoprotein</keyword>
<dbReference type="GO" id="GO:0005524">
    <property type="term" value="F:ATP binding"/>
    <property type="evidence" value="ECO:0007669"/>
    <property type="project" value="UniProtKB-KW"/>
</dbReference>
<evidence type="ECO:0000256" key="4">
    <source>
        <dbReference type="ARBA" id="ARBA00022475"/>
    </source>
</evidence>
<evidence type="ECO:0000256" key="13">
    <source>
        <dbReference type="SAM" id="Phobius"/>
    </source>
</evidence>
<dbReference type="EC" id="2.7.13.3" evidence="3"/>
<evidence type="ECO:0000313" key="17">
    <source>
        <dbReference type="Proteomes" id="UP000076796"/>
    </source>
</evidence>
<keyword evidence="12" id="KW-0175">Coiled coil</keyword>
<dbReference type="PROSITE" id="PS50885">
    <property type="entry name" value="HAMP"/>
    <property type="match status" value="1"/>
</dbReference>
<dbReference type="Gene3D" id="3.30.565.10">
    <property type="entry name" value="Histidine kinase-like ATPase, C-terminal domain"/>
    <property type="match status" value="1"/>
</dbReference>
<comment type="catalytic activity">
    <reaction evidence="1">
        <text>ATP + protein L-histidine = ADP + protein N-phospho-L-histidine.</text>
        <dbReference type="EC" id="2.7.13.3"/>
    </reaction>
</comment>
<evidence type="ECO:0000256" key="9">
    <source>
        <dbReference type="ARBA" id="ARBA00022840"/>
    </source>
</evidence>
<evidence type="ECO:0000259" key="15">
    <source>
        <dbReference type="PROSITE" id="PS50885"/>
    </source>
</evidence>
<comment type="caution">
    <text evidence="16">The sequence shown here is derived from an EMBL/GenBank/DDBJ whole genome shotgun (WGS) entry which is preliminary data.</text>
</comment>
<keyword evidence="7" id="KW-0547">Nucleotide-binding</keyword>
<keyword evidence="9" id="KW-0067">ATP-binding</keyword>
<organism evidence="16 17">
    <name type="scientific">Paenibacillus glucanolyticus</name>
    <dbReference type="NCBI Taxonomy" id="59843"/>
    <lineage>
        <taxon>Bacteria</taxon>
        <taxon>Bacillati</taxon>
        <taxon>Bacillota</taxon>
        <taxon>Bacilli</taxon>
        <taxon>Bacillales</taxon>
        <taxon>Paenibacillaceae</taxon>
        <taxon>Paenibacillus</taxon>
    </lineage>
</organism>
<feature type="domain" description="HAMP" evidence="15">
    <location>
        <begin position="315"/>
        <end position="367"/>
    </location>
</feature>
<protein>
    <recommendedName>
        <fullName evidence="3">histidine kinase</fullName>
        <ecNumber evidence="3">2.7.13.3</ecNumber>
    </recommendedName>
</protein>
<evidence type="ECO:0000256" key="6">
    <source>
        <dbReference type="ARBA" id="ARBA00022679"/>
    </source>
</evidence>
<dbReference type="Pfam" id="PF02518">
    <property type="entry name" value="HATPase_c"/>
    <property type="match status" value="1"/>
</dbReference>
<dbReference type="Pfam" id="PF06580">
    <property type="entry name" value="His_kinase"/>
    <property type="match status" value="1"/>
</dbReference>
<dbReference type="GeneID" id="97555562"/>
<dbReference type="Proteomes" id="UP000076796">
    <property type="component" value="Unassembled WGS sequence"/>
</dbReference>
<proteinExistence type="predicted"/>
<dbReference type="RefSeq" id="WP_063479610.1">
    <property type="nucleotide sequence ID" value="NZ_CP147845.1"/>
</dbReference>
<dbReference type="InterPro" id="IPR004358">
    <property type="entry name" value="Sig_transdc_His_kin-like_C"/>
</dbReference>
<dbReference type="PROSITE" id="PS50109">
    <property type="entry name" value="HIS_KIN"/>
    <property type="match status" value="1"/>
</dbReference>
<feature type="coiled-coil region" evidence="12">
    <location>
        <begin position="355"/>
        <end position="389"/>
    </location>
</feature>
<evidence type="ECO:0000313" key="16">
    <source>
        <dbReference type="EMBL" id="KZS48849.1"/>
    </source>
</evidence>
<dbReference type="InterPro" id="IPR003594">
    <property type="entry name" value="HATPase_dom"/>
</dbReference>
<gene>
    <name evidence="16" type="ORF">AWU65_24385</name>
</gene>
<keyword evidence="4" id="KW-1003">Cell membrane</keyword>
<dbReference type="InterPro" id="IPR036890">
    <property type="entry name" value="HATPase_C_sf"/>
</dbReference>
<dbReference type="GO" id="GO:0000155">
    <property type="term" value="F:phosphorelay sensor kinase activity"/>
    <property type="evidence" value="ECO:0007669"/>
    <property type="project" value="InterPro"/>
</dbReference>
<feature type="domain" description="Histidine kinase" evidence="14">
    <location>
        <begin position="476"/>
        <end position="580"/>
    </location>
</feature>
<sequence length="594" mass="68316">MLRFSDWIRKVRPFIIPTSLKRKLVYVLVFSTLVPLLLIGMISYMSMHTILEKKITSGIHSNLKQVRVSLENVLSNLNYSSQQLALDGRIGKDIYAYLTTEQPYGRKMLAGQIETEMNLLTSTNPNIGLMFYYLKDSEQILFPNLLVKDHFQPERLPVFTELQSMTYYGPHPTYNAHFNRTVMSLTRKMDVPDLEPLYIYMETDNRLVDTIFNKLQYGMEVRHLVIDTDNRIAYSEQPDLFPAGTIFGGAAEQGNGKMIGDFYLFEEDSNQGWRVAAVISASAYKQEIFHWFLQFLAVALLSLSVSLAFAWLIWRTVTRPLTRLNREIRSMTQTQEARGLQLTGTDEIDYSLRRFNDMQKTIVELIEDIKQSERKKSRLEVEKRIAQINPHFVHNTLDTIRWQARMNGQEDIDHLISTLNRVLHYNLGKGETASIHEELEALKDYVALQEVRYQFHFDIRISVSPEQLMLRIPRFILQPLIENALYHGIRDDGFIRVEIGRSGQERIRIQVSDNGGGMTPEEAGQLLKEEHSSRRQQGMGIGIPYVVQSLKYQYGDAASIDIQSAVDEGTTIAITLPADYVEEENEHASIRCGG</sequence>
<dbReference type="PANTHER" id="PTHR34220:SF7">
    <property type="entry name" value="SENSOR HISTIDINE KINASE YPDA"/>
    <property type="match status" value="1"/>
</dbReference>
<evidence type="ECO:0000256" key="1">
    <source>
        <dbReference type="ARBA" id="ARBA00000085"/>
    </source>
</evidence>
<reference evidence="16" key="1">
    <citation type="journal article" date="2016" name="Genome Announc.">
        <title>Draft genomes of two strains of Paenibacillus glucanolyticus with capability to degrade lignocellulose.</title>
        <authorList>
            <person name="Mathews S.L."/>
            <person name="Pawlak J."/>
            <person name="Grunden A.M."/>
        </authorList>
    </citation>
    <scope>NUCLEOTIDE SEQUENCE [LARGE SCALE GENOMIC DNA]</scope>
    <source>
        <strain evidence="16">SLM1</strain>
    </source>
</reference>
<dbReference type="InterPro" id="IPR005467">
    <property type="entry name" value="His_kinase_dom"/>
</dbReference>
<dbReference type="InterPro" id="IPR003660">
    <property type="entry name" value="HAMP_dom"/>
</dbReference>
<keyword evidence="8" id="KW-0418">Kinase</keyword>
<keyword evidence="10" id="KW-0902">Two-component regulatory system</keyword>
<dbReference type="PANTHER" id="PTHR34220">
    <property type="entry name" value="SENSOR HISTIDINE KINASE YPDA"/>
    <property type="match status" value="1"/>
</dbReference>
<evidence type="ECO:0000259" key="14">
    <source>
        <dbReference type="PROSITE" id="PS50109"/>
    </source>
</evidence>
<evidence type="ECO:0000256" key="12">
    <source>
        <dbReference type="SAM" id="Coils"/>
    </source>
</evidence>
<dbReference type="Gene3D" id="6.10.340.10">
    <property type="match status" value="1"/>
</dbReference>
<name>A0A163M8W6_9BACL</name>
<keyword evidence="11 13" id="KW-0472">Membrane</keyword>
<evidence type="ECO:0000256" key="7">
    <source>
        <dbReference type="ARBA" id="ARBA00022741"/>
    </source>
</evidence>
<feature type="transmembrane region" description="Helical" evidence="13">
    <location>
        <begin position="24"/>
        <end position="47"/>
    </location>
</feature>
<feature type="transmembrane region" description="Helical" evidence="13">
    <location>
        <begin position="291"/>
        <end position="314"/>
    </location>
</feature>
<comment type="subcellular location">
    <subcellularLocation>
        <location evidence="2">Cell membrane</location>
        <topology evidence="2">Multi-pass membrane protein</topology>
    </subcellularLocation>
</comment>
<dbReference type="EMBL" id="LWMH01000001">
    <property type="protein sequence ID" value="KZS48849.1"/>
    <property type="molecule type" value="Genomic_DNA"/>
</dbReference>
<evidence type="ECO:0000256" key="3">
    <source>
        <dbReference type="ARBA" id="ARBA00012438"/>
    </source>
</evidence>
<keyword evidence="6" id="KW-0808">Transferase</keyword>
<dbReference type="GO" id="GO:0005886">
    <property type="term" value="C:plasma membrane"/>
    <property type="evidence" value="ECO:0007669"/>
    <property type="project" value="UniProtKB-SubCell"/>
</dbReference>
<dbReference type="SMART" id="SM00387">
    <property type="entry name" value="HATPase_c"/>
    <property type="match status" value="1"/>
</dbReference>
<dbReference type="AlphaFoldDB" id="A0A163M8W6"/>
<dbReference type="SUPFAM" id="SSF55874">
    <property type="entry name" value="ATPase domain of HSP90 chaperone/DNA topoisomerase II/histidine kinase"/>
    <property type="match status" value="1"/>
</dbReference>
<keyword evidence="17" id="KW-1185">Reference proteome</keyword>
<accession>A0A163M8W6</accession>
<dbReference type="PRINTS" id="PR00344">
    <property type="entry name" value="BCTRLSENSOR"/>
</dbReference>
<evidence type="ECO:0000256" key="11">
    <source>
        <dbReference type="ARBA" id="ARBA00023136"/>
    </source>
</evidence>
<dbReference type="InterPro" id="IPR010559">
    <property type="entry name" value="Sig_transdc_His_kin_internal"/>
</dbReference>
<evidence type="ECO:0000256" key="5">
    <source>
        <dbReference type="ARBA" id="ARBA00022553"/>
    </source>
</evidence>